<dbReference type="GO" id="GO:0000492">
    <property type="term" value="P:box C/D snoRNP assembly"/>
    <property type="evidence" value="ECO:0007669"/>
    <property type="project" value="TreeGrafter"/>
</dbReference>
<dbReference type="AlphaFoldDB" id="A0A8H4CYK9"/>
<dbReference type="GO" id="GO:0003723">
    <property type="term" value="F:RNA binding"/>
    <property type="evidence" value="ECO:0007669"/>
    <property type="project" value="InterPro"/>
</dbReference>
<dbReference type="Pfam" id="PF10453">
    <property type="entry name" value="NUFIP1"/>
    <property type="match status" value="1"/>
</dbReference>
<dbReference type="SUPFAM" id="SSF90229">
    <property type="entry name" value="CCCH zinc finger"/>
    <property type="match status" value="1"/>
</dbReference>
<feature type="non-terminal residue" evidence="7">
    <location>
        <position position="804"/>
    </location>
</feature>
<evidence type="ECO:0000313" key="8">
    <source>
        <dbReference type="Proteomes" id="UP000613401"/>
    </source>
</evidence>
<feature type="compositionally biased region" description="Low complexity" evidence="5">
    <location>
        <begin position="194"/>
        <end position="213"/>
    </location>
</feature>
<feature type="compositionally biased region" description="Basic and acidic residues" evidence="5">
    <location>
        <begin position="162"/>
        <end position="175"/>
    </location>
</feature>
<keyword evidence="2 4" id="KW-0863">Zinc-finger</keyword>
<organism evidence="7 8">
    <name type="scientific">Colletotrichum gloeosporioides</name>
    <name type="common">Anthracnose fungus</name>
    <name type="synonym">Glomerella cingulata</name>
    <dbReference type="NCBI Taxonomy" id="474922"/>
    <lineage>
        <taxon>Eukaryota</taxon>
        <taxon>Fungi</taxon>
        <taxon>Dikarya</taxon>
        <taxon>Ascomycota</taxon>
        <taxon>Pezizomycotina</taxon>
        <taxon>Sordariomycetes</taxon>
        <taxon>Hypocreomycetidae</taxon>
        <taxon>Glomerellales</taxon>
        <taxon>Glomerellaceae</taxon>
        <taxon>Colletotrichum</taxon>
        <taxon>Colletotrichum gloeosporioides species complex</taxon>
    </lineage>
</organism>
<protein>
    <recommendedName>
        <fullName evidence="6">C3H1-type domain-containing protein</fullName>
    </recommendedName>
</protein>
<dbReference type="InterPro" id="IPR039136">
    <property type="entry name" value="NUFIP1-like"/>
</dbReference>
<feature type="compositionally biased region" description="Basic and acidic residues" evidence="5">
    <location>
        <begin position="482"/>
        <end position="493"/>
    </location>
</feature>
<reference evidence="7" key="1">
    <citation type="journal article" date="2020" name="Phytopathology">
        <title>Genome sequence and comparative analysis of Colletotrichum gloeosporioides isolated from Liriodendron leaves.</title>
        <authorList>
            <person name="Fu F.F."/>
            <person name="Hao Z."/>
            <person name="Wang P."/>
            <person name="Lu Y."/>
            <person name="Xue L.J."/>
            <person name="Wei G."/>
            <person name="Tian Y."/>
            <person name="Baishi H."/>
            <person name="Xu H."/>
            <person name="Shi J."/>
            <person name="Cheng T."/>
            <person name="Wang G."/>
            <person name="Yi Y."/>
            <person name="Chen J."/>
        </authorList>
    </citation>
    <scope>NUCLEOTIDE SEQUENCE</scope>
    <source>
        <strain evidence="7">Lc1</strain>
    </source>
</reference>
<name>A0A8H4CYK9_COLGL</name>
<keyword evidence="8" id="KW-1185">Reference proteome</keyword>
<dbReference type="PANTHER" id="PTHR13309:SF0">
    <property type="entry name" value="FMR1-INTERACTING PROTEIN NUFIP1"/>
    <property type="match status" value="1"/>
</dbReference>
<feature type="compositionally biased region" description="Pro residues" evidence="5">
    <location>
        <begin position="313"/>
        <end position="323"/>
    </location>
</feature>
<feature type="compositionally biased region" description="Low complexity" evidence="5">
    <location>
        <begin position="324"/>
        <end position="339"/>
    </location>
</feature>
<evidence type="ECO:0000256" key="2">
    <source>
        <dbReference type="ARBA" id="ARBA00022771"/>
    </source>
</evidence>
<feature type="zinc finger region" description="C3H1-type" evidence="4">
    <location>
        <begin position="648"/>
        <end position="676"/>
    </location>
</feature>
<dbReference type="GeneID" id="69017084"/>
<evidence type="ECO:0000256" key="4">
    <source>
        <dbReference type="PROSITE-ProRule" id="PRU00723"/>
    </source>
</evidence>
<comment type="caution">
    <text evidence="7">The sequence shown here is derived from an EMBL/GenBank/DDBJ whole genome shotgun (WGS) entry which is preliminary data.</text>
</comment>
<dbReference type="InterPro" id="IPR019496">
    <property type="entry name" value="NUFIP1_cons_dom"/>
</dbReference>
<feature type="compositionally biased region" description="Gly residues" evidence="5">
    <location>
        <begin position="360"/>
        <end position="371"/>
    </location>
</feature>
<feature type="region of interest" description="Disordered" evidence="5">
    <location>
        <begin position="133"/>
        <end position="526"/>
    </location>
</feature>
<evidence type="ECO:0000259" key="6">
    <source>
        <dbReference type="PROSITE" id="PS50103"/>
    </source>
</evidence>
<feature type="compositionally biased region" description="Pro residues" evidence="5">
    <location>
        <begin position="413"/>
        <end position="429"/>
    </location>
</feature>
<dbReference type="EMBL" id="WVTB01000001">
    <property type="protein sequence ID" value="KAF3812265.1"/>
    <property type="molecule type" value="Genomic_DNA"/>
</dbReference>
<feature type="compositionally biased region" description="Gly residues" evidence="5">
    <location>
        <begin position="449"/>
        <end position="465"/>
    </location>
</feature>
<feature type="region of interest" description="Disordered" evidence="5">
    <location>
        <begin position="722"/>
        <end position="804"/>
    </location>
</feature>
<feature type="compositionally biased region" description="Basic residues" evidence="5">
    <location>
        <begin position="471"/>
        <end position="481"/>
    </location>
</feature>
<dbReference type="PROSITE" id="PS50103">
    <property type="entry name" value="ZF_C3H1"/>
    <property type="match status" value="1"/>
</dbReference>
<feature type="domain" description="C3H1-type" evidence="6">
    <location>
        <begin position="648"/>
        <end position="676"/>
    </location>
</feature>
<dbReference type="RefSeq" id="XP_045271424.1">
    <property type="nucleotide sequence ID" value="XM_045409887.1"/>
</dbReference>
<evidence type="ECO:0000313" key="7">
    <source>
        <dbReference type="EMBL" id="KAF3812265.1"/>
    </source>
</evidence>
<dbReference type="PANTHER" id="PTHR13309">
    <property type="entry name" value="NUCLEAR FRAGILE X MENTAL RETARDATION PROTEIN INTERACTING PROTEIN 1"/>
    <property type="match status" value="1"/>
</dbReference>
<dbReference type="Proteomes" id="UP000613401">
    <property type="component" value="Unassembled WGS sequence"/>
</dbReference>
<proteinExistence type="predicted"/>
<gene>
    <name evidence="7" type="ORF">GCG54_00009951</name>
</gene>
<reference evidence="7" key="2">
    <citation type="submission" date="2020-03" db="EMBL/GenBank/DDBJ databases">
        <authorList>
            <person name="Fu F.-F."/>
            <person name="Chen J."/>
        </authorList>
    </citation>
    <scope>NUCLEOTIDE SEQUENCE</scope>
    <source>
        <strain evidence="7">Lc1</strain>
    </source>
</reference>
<evidence type="ECO:0000256" key="5">
    <source>
        <dbReference type="SAM" id="MobiDB-lite"/>
    </source>
</evidence>
<dbReference type="GO" id="GO:0008270">
    <property type="term" value="F:zinc ion binding"/>
    <property type="evidence" value="ECO:0007669"/>
    <property type="project" value="UniProtKB-KW"/>
</dbReference>
<dbReference type="GO" id="GO:0005634">
    <property type="term" value="C:nucleus"/>
    <property type="evidence" value="ECO:0007669"/>
    <property type="project" value="TreeGrafter"/>
</dbReference>
<dbReference type="InterPro" id="IPR000571">
    <property type="entry name" value="Znf_CCCH"/>
</dbReference>
<feature type="compositionally biased region" description="Acidic residues" evidence="5">
    <location>
        <begin position="516"/>
        <end position="525"/>
    </location>
</feature>
<feature type="region of interest" description="Disordered" evidence="5">
    <location>
        <begin position="595"/>
        <end position="651"/>
    </location>
</feature>
<keyword evidence="3 4" id="KW-0862">Zinc</keyword>
<keyword evidence="1 4" id="KW-0479">Metal-binding</keyword>
<accession>A0A8H4CYK9</accession>
<feature type="compositionally biased region" description="Basic and acidic residues" evidence="5">
    <location>
        <begin position="436"/>
        <end position="446"/>
    </location>
</feature>
<evidence type="ECO:0000256" key="1">
    <source>
        <dbReference type="ARBA" id="ARBA00022723"/>
    </source>
</evidence>
<sequence length="804" mass="87371">PSEAPARIDSADQSAPKAAIRHWTPKVARPAGTVIAATETIPMEARTESLELCSQKGRKLLGSTFCFSFALHQAASPASRFLLFAFHLGEVSCSEIVFLLPEKIHFFDIDLHLITLLPPSSLQFDTIASAHLRKKQSGTEPSSLSVDLPPSIIERPVNTTTEKTRAEPSRHELQHCRAKMSGYNYGPPPPPPQAAQASHPGYGHHGGPYQQHPRGGGAPPGRGGRGGYTSGSRPEYPPAPQPQYEYGRQQPYPQHSPAYAGQPTGGSYPPQQQWHHDHAHPTPQHGAHAPAPLSSSNYHPNYAPQVYSHPQHAQPPPHQPGYGPPQQQQYGQPYQHPAPYSAPQQWSAGHDQHAQNHYSGGRGRGGYGNDRGGSRAPNISTPAPAAYGNEGIQHQVNGGYGQPYGDPRAQPVPYAPPTQYPYHAPPPAPHASGPTHEPHYKHDGHGGRGRGGFRGNNTRGRGGFQHGNDRNRHRQQGNHHNNRQDGGSHKHDNNAASGKKKKRKTNTLGLTPGQDSDSEDDEMEEETLRKLIGADALQVTDVAAYIAERKKRFPTAARVKAKKSAEVAHGSSHKFAAALEKEEYLAIKLRKQLEKVESSIKRKREQQDEGDEMRDSSPVEIKSEDDEPEVASSRAQQAPPPPPPAKKADVTKHCKYYSTGGTCGKKGKCRFVHDPAVREAAMKEREANNGALTIQQRLILNDKDQEDLTVLQSIQYLREKGLMKDDEQSTSNGTNGHRAPVGQKSSLPAAPASLPPPPMKHHNGLPPHNPPPSSLSGSGGSTVRYKGWNLSGYGNSGLKSEDLP</sequence>
<feature type="compositionally biased region" description="Gly residues" evidence="5">
    <location>
        <begin position="214"/>
        <end position="229"/>
    </location>
</feature>
<dbReference type="InterPro" id="IPR036855">
    <property type="entry name" value="Znf_CCCH_sf"/>
</dbReference>
<evidence type="ECO:0000256" key="3">
    <source>
        <dbReference type="ARBA" id="ARBA00022833"/>
    </source>
</evidence>